<feature type="transmembrane region" description="Helical" evidence="1">
    <location>
        <begin position="302"/>
        <end position="326"/>
    </location>
</feature>
<keyword evidence="1" id="KW-1133">Transmembrane helix</keyword>
<dbReference type="SUPFAM" id="SSF81442">
    <property type="entry name" value="Cytochrome c oxidase subunit I-like"/>
    <property type="match status" value="1"/>
</dbReference>
<keyword evidence="1" id="KW-0812">Transmembrane</keyword>
<accession>E7QUY1</accession>
<reference evidence="5" key="3">
    <citation type="submission" date="2016-11" db="EMBL/GenBank/DDBJ databases">
        <authorList>
            <person name="Varghese N."/>
            <person name="Submissions S."/>
        </authorList>
    </citation>
    <scope>NUCLEOTIDE SEQUENCE [LARGE SCALE GENOMIC DNA]</scope>
    <source>
        <strain evidence="5">DX253</strain>
    </source>
</reference>
<evidence type="ECO:0000313" key="5">
    <source>
        <dbReference type="Proteomes" id="UP000184203"/>
    </source>
</evidence>
<reference evidence="3" key="2">
    <citation type="submission" date="2016-11" db="EMBL/GenBank/DDBJ databases">
        <authorList>
            <person name="Jaros S."/>
            <person name="Januszkiewicz K."/>
            <person name="Wedrychowicz H."/>
        </authorList>
    </citation>
    <scope>NUCLEOTIDE SEQUENCE [LARGE SCALE GENOMIC DNA]</scope>
    <source>
        <strain evidence="3">DX253</strain>
    </source>
</reference>
<dbReference type="Proteomes" id="UP000184203">
    <property type="component" value="Unassembled WGS sequence"/>
</dbReference>
<gene>
    <name evidence="3" type="ORF">SAMN05444342_0015</name>
    <name evidence="2" type="ORF">ZOD2009_13082</name>
</gene>
<dbReference type="EMBL" id="FRAN01000001">
    <property type="protein sequence ID" value="SHJ93948.1"/>
    <property type="molecule type" value="Genomic_DNA"/>
</dbReference>
<feature type="transmembrane region" description="Helical" evidence="1">
    <location>
        <begin position="229"/>
        <end position="250"/>
    </location>
</feature>
<feature type="transmembrane region" description="Helical" evidence="1">
    <location>
        <begin position="371"/>
        <end position="391"/>
    </location>
</feature>
<feature type="transmembrane region" description="Helical" evidence="1">
    <location>
        <begin position="138"/>
        <end position="158"/>
    </location>
</feature>
<dbReference type="Gene3D" id="1.20.210.10">
    <property type="entry name" value="Cytochrome c oxidase-like, subunit I domain"/>
    <property type="match status" value="1"/>
</dbReference>
<evidence type="ECO:0000256" key="1">
    <source>
        <dbReference type="SAM" id="Phobius"/>
    </source>
</evidence>
<organism evidence="2 4">
    <name type="scientific">Haladaptatus paucihalophilus DX253</name>
    <dbReference type="NCBI Taxonomy" id="797209"/>
    <lineage>
        <taxon>Archaea</taxon>
        <taxon>Methanobacteriati</taxon>
        <taxon>Methanobacteriota</taxon>
        <taxon>Stenosarchaea group</taxon>
        <taxon>Halobacteria</taxon>
        <taxon>Halobacteriales</taxon>
        <taxon>Haladaptataceae</taxon>
        <taxon>Haladaptatus</taxon>
    </lineage>
</organism>
<feature type="transmembrane region" description="Helical" evidence="1">
    <location>
        <begin position="178"/>
        <end position="197"/>
    </location>
</feature>
<dbReference type="Proteomes" id="UP000003751">
    <property type="component" value="Unassembled WGS sequence"/>
</dbReference>
<sequence length="422" mass="44610">MQKRIDPFLTMASLYLSVGLLALLGRLTTGMGLTETLPRLRWLLIHFVTIGAMTQALFGLLPSLLASVGATESRPTNASRWRQWLLLNVGFPTLLVGMAAGSTTTAVVGGSFVLLALVSLTVTVFRLSSRPRGRLGRFYRTAPWFLVVGVSMAFGMLLDVHGPGGYFGSIEAHVHANVWGFLALVAAGTLLHLVPALDGTTLRYPTLVPVTYWGLTLGAIGLVSGPWLAFHALTFGGLSVYVVGTVALLVNVVGTRRASGCRPDARIGHVLGAYLWLVVPVPFAPLVLLFPTVVPGAPIETAAINGLVFGWMLQLAMAFLPVAAASTDGRPWSFDLEAAAERAISPSWVELGSLNVGMVAIWLTALPPFSGIADALTLGGFSLVALAWGVFLRELWTALVADSGRGGNVSERPRSTGESAAD</sequence>
<feature type="transmembrane region" description="Helical" evidence="1">
    <location>
        <begin position="204"/>
        <end position="223"/>
    </location>
</feature>
<name>E7QUY1_HALPU</name>
<keyword evidence="1" id="KW-0472">Membrane</keyword>
<dbReference type="RefSeq" id="WP_007980489.1">
    <property type="nucleotide sequence ID" value="NZ_AEMG01000012.1"/>
</dbReference>
<keyword evidence="5" id="KW-1185">Reference proteome</keyword>
<feature type="transmembrane region" description="Helical" evidence="1">
    <location>
        <begin position="81"/>
        <end position="100"/>
    </location>
</feature>
<feature type="transmembrane region" description="Helical" evidence="1">
    <location>
        <begin position="44"/>
        <end position="69"/>
    </location>
</feature>
<feature type="transmembrane region" description="Helical" evidence="1">
    <location>
        <begin position="347"/>
        <end position="365"/>
    </location>
</feature>
<proteinExistence type="predicted"/>
<dbReference type="AlphaFoldDB" id="E7QUY1"/>
<evidence type="ECO:0000313" key="4">
    <source>
        <dbReference type="Proteomes" id="UP000003751"/>
    </source>
</evidence>
<dbReference type="InterPro" id="IPR036927">
    <property type="entry name" value="Cyt_c_oxase-like_su1_sf"/>
</dbReference>
<reference evidence="2 4" key="1">
    <citation type="journal article" date="2014" name="ISME J.">
        <title>Trehalose/2-sulfotrehalose biosynthesis and glycine-betaine uptake are widely spread mechanisms for osmoadaptation in the Halobacteriales.</title>
        <authorList>
            <person name="Youssef N.H."/>
            <person name="Savage-Ashlock K.N."/>
            <person name="McCully A.L."/>
            <person name="Luedtke B."/>
            <person name="Shaw E.I."/>
            <person name="Hoff W.D."/>
            <person name="Elshahed M.S."/>
        </authorList>
    </citation>
    <scope>NUCLEOTIDE SEQUENCE [LARGE SCALE GENOMIC DNA]</scope>
    <source>
        <strain evidence="2 4">DX253</strain>
    </source>
</reference>
<protein>
    <submittedName>
        <fullName evidence="2">Uncharacterized protein</fullName>
    </submittedName>
</protein>
<dbReference type="EMBL" id="AEMG01000012">
    <property type="protein sequence ID" value="EFW91788.1"/>
    <property type="molecule type" value="Genomic_DNA"/>
</dbReference>
<dbReference type="PATRIC" id="fig|797209.4.peg.2574"/>
<dbReference type="eggNOG" id="arCOG10675">
    <property type="taxonomic scope" value="Archaea"/>
</dbReference>
<evidence type="ECO:0000313" key="3">
    <source>
        <dbReference type="EMBL" id="SHJ93948.1"/>
    </source>
</evidence>
<feature type="transmembrane region" description="Helical" evidence="1">
    <location>
        <begin position="106"/>
        <end position="126"/>
    </location>
</feature>
<feature type="transmembrane region" description="Helical" evidence="1">
    <location>
        <begin position="7"/>
        <end position="24"/>
    </location>
</feature>
<evidence type="ECO:0000313" key="2">
    <source>
        <dbReference type="EMBL" id="EFW91788.1"/>
    </source>
</evidence>
<dbReference type="OrthoDB" id="202348at2157"/>
<feature type="transmembrane region" description="Helical" evidence="1">
    <location>
        <begin position="271"/>
        <end position="290"/>
    </location>
</feature>